<accession>A0A164QEB2</accession>
<name>A0A164QEB2_BACCE</name>
<evidence type="ECO:0000313" key="2">
    <source>
        <dbReference type="Proteomes" id="UP000076482"/>
    </source>
</evidence>
<organism evidence="1 2">
    <name type="scientific">Bacillus cereus</name>
    <dbReference type="NCBI Taxonomy" id="1396"/>
    <lineage>
        <taxon>Bacteria</taxon>
        <taxon>Bacillati</taxon>
        <taxon>Bacillota</taxon>
        <taxon>Bacilli</taxon>
        <taxon>Bacillales</taxon>
        <taxon>Bacillaceae</taxon>
        <taxon>Bacillus</taxon>
        <taxon>Bacillus cereus group</taxon>
    </lineage>
</organism>
<dbReference type="Proteomes" id="UP000076482">
    <property type="component" value="Unassembled WGS sequence"/>
</dbReference>
<dbReference type="AlphaFoldDB" id="A0A164QEB2"/>
<comment type="caution">
    <text evidence="1">The sequence shown here is derived from an EMBL/GenBank/DDBJ whole genome shotgun (WGS) entry which is preliminary data.</text>
</comment>
<evidence type="ECO:0000313" key="1">
    <source>
        <dbReference type="EMBL" id="KZD71199.1"/>
    </source>
</evidence>
<dbReference type="EMBL" id="LJKE01000020">
    <property type="protein sequence ID" value="KZD71199.1"/>
    <property type="molecule type" value="Genomic_DNA"/>
</dbReference>
<gene>
    <name evidence="1" type="ORF">B4088_0929</name>
</gene>
<sequence>MVVKAQGGIFSVSYDSNINSLFQKYIEWIKEELKKPQPLVYIDPTFEDIKELVRNVKIERAKQLV</sequence>
<dbReference type="PATRIC" id="fig|1396.535.peg.999"/>
<proteinExistence type="predicted"/>
<reference evidence="1 2" key="1">
    <citation type="submission" date="2015-09" db="EMBL/GenBank/DDBJ databases">
        <title>Bacillus cereus food isolates.</title>
        <authorList>
            <person name="Boekhorst J."/>
        </authorList>
    </citation>
    <scope>NUCLEOTIDE SEQUENCE [LARGE SCALE GENOMIC DNA]</scope>
    <source>
        <strain evidence="1 2">B4088</strain>
    </source>
</reference>
<protein>
    <submittedName>
        <fullName evidence="1">Uncharacterized protein</fullName>
    </submittedName>
</protein>